<gene>
    <name evidence="3" type="ORF">ES724_13090</name>
</gene>
<dbReference type="Gene3D" id="3.40.50.12370">
    <property type="match status" value="1"/>
</dbReference>
<organism evidence="3 4">
    <name type="scientific">Gillisia hiemivivida</name>
    <dbReference type="NCBI Taxonomy" id="291190"/>
    <lineage>
        <taxon>Bacteria</taxon>
        <taxon>Pseudomonadati</taxon>
        <taxon>Bacteroidota</taxon>
        <taxon>Flavobacteriia</taxon>
        <taxon>Flavobacteriales</taxon>
        <taxon>Flavobacteriaceae</taxon>
        <taxon>Gillisia</taxon>
    </lineage>
</organism>
<dbReference type="Pfam" id="PF00582">
    <property type="entry name" value="Usp"/>
    <property type="match status" value="1"/>
</dbReference>
<dbReference type="EMBL" id="VORY01000018">
    <property type="protein sequence ID" value="TXD92707.1"/>
    <property type="molecule type" value="Genomic_DNA"/>
</dbReference>
<name>A0A5C6ZQU2_9FLAO</name>
<evidence type="ECO:0000313" key="4">
    <source>
        <dbReference type="Proteomes" id="UP000321367"/>
    </source>
</evidence>
<keyword evidence="4" id="KW-1185">Reference proteome</keyword>
<sequence length="282" mass="32673">MKHILVPTDFSKNAYSALHYATQLFKNENTTFHLVNSCEADVIAQTKGILPSKKEDIIERLTNESQDKCKKVKHKIILDTENKLHKFEIISTFLDLQKIINTLIKSKVIDFVVMGTKGVTGAKDVLFGSNTVRVINKLKGAPLLMIPGEMEYVEIKRIGFATNFTRKFKPKEIAPIIEFAKKYNAVLRILFLGKQEIITEIQRENVHELKEMLYEIDYKFFKEEILSNKTDSLLQYVMFYDFNILAMVHYKHSFLEDLLRESLIKKMGLYSNRPYLVIPAAN</sequence>
<dbReference type="Proteomes" id="UP000321367">
    <property type="component" value="Unassembled WGS sequence"/>
</dbReference>
<feature type="domain" description="UspA" evidence="2">
    <location>
        <begin position="1"/>
        <end position="140"/>
    </location>
</feature>
<dbReference type="PANTHER" id="PTHR46268">
    <property type="entry name" value="STRESS RESPONSE PROTEIN NHAX"/>
    <property type="match status" value="1"/>
</dbReference>
<reference evidence="3 4" key="1">
    <citation type="submission" date="2019-08" db="EMBL/GenBank/DDBJ databases">
        <title>Genome sequence of Gillisia hiemivivida IC154 (type strain).</title>
        <authorList>
            <person name="Bowman J.P."/>
        </authorList>
    </citation>
    <scope>NUCLEOTIDE SEQUENCE [LARGE SCALE GENOMIC DNA]</scope>
    <source>
        <strain evidence="3 4">IC154</strain>
    </source>
</reference>
<evidence type="ECO:0000259" key="2">
    <source>
        <dbReference type="Pfam" id="PF00582"/>
    </source>
</evidence>
<dbReference type="PANTHER" id="PTHR46268:SF6">
    <property type="entry name" value="UNIVERSAL STRESS PROTEIN UP12"/>
    <property type="match status" value="1"/>
</dbReference>
<evidence type="ECO:0000256" key="1">
    <source>
        <dbReference type="ARBA" id="ARBA00008791"/>
    </source>
</evidence>
<dbReference type="SUPFAM" id="SSF52402">
    <property type="entry name" value="Adenine nucleotide alpha hydrolases-like"/>
    <property type="match status" value="2"/>
</dbReference>
<dbReference type="PRINTS" id="PR01438">
    <property type="entry name" value="UNVRSLSTRESS"/>
</dbReference>
<comment type="similarity">
    <text evidence="1">Belongs to the universal stress protein A family.</text>
</comment>
<dbReference type="InterPro" id="IPR006016">
    <property type="entry name" value="UspA"/>
</dbReference>
<comment type="caution">
    <text evidence="3">The sequence shown here is derived from an EMBL/GenBank/DDBJ whole genome shotgun (WGS) entry which is preliminary data.</text>
</comment>
<protein>
    <submittedName>
        <fullName evidence="3">Universal stress protein</fullName>
    </submittedName>
</protein>
<dbReference type="InterPro" id="IPR006015">
    <property type="entry name" value="Universal_stress_UspA"/>
</dbReference>
<dbReference type="AlphaFoldDB" id="A0A5C6ZQU2"/>
<dbReference type="RefSeq" id="WP_146933615.1">
    <property type="nucleotide sequence ID" value="NZ_CBCSHZ010000021.1"/>
</dbReference>
<dbReference type="CDD" id="cd00293">
    <property type="entry name" value="USP-like"/>
    <property type="match status" value="1"/>
</dbReference>
<dbReference type="OrthoDB" id="9788959at2"/>
<proteinExistence type="inferred from homology"/>
<evidence type="ECO:0000313" key="3">
    <source>
        <dbReference type="EMBL" id="TXD92707.1"/>
    </source>
</evidence>
<accession>A0A5C6ZQU2</accession>